<dbReference type="InterPro" id="IPR012340">
    <property type="entry name" value="NA-bd_OB-fold"/>
</dbReference>
<evidence type="ECO:0000313" key="2">
    <source>
        <dbReference type="EMBL" id="KRK42781.1"/>
    </source>
</evidence>
<reference evidence="2 3" key="1">
    <citation type="journal article" date="2015" name="Genome Announc.">
        <title>Expanding the biotechnology potential of lactobacilli through comparative genomics of 213 strains and associated genera.</title>
        <authorList>
            <person name="Sun Z."/>
            <person name="Harris H.M."/>
            <person name="McCann A."/>
            <person name="Guo C."/>
            <person name="Argimon S."/>
            <person name="Zhang W."/>
            <person name="Yang X."/>
            <person name="Jeffery I.B."/>
            <person name="Cooney J.C."/>
            <person name="Kagawa T.F."/>
            <person name="Liu W."/>
            <person name="Song Y."/>
            <person name="Salvetti E."/>
            <person name="Wrobel A."/>
            <person name="Rasinkangas P."/>
            <person name="Parkhill J."/>
            <person name="Rea M.C."/>
            <person name="O'Sullivan O."/>
            <person name="Ritari J."/>
            <person name="Douillard F.P."/>
            <person name="Paul Ross R."/>
            <person name="Yang R."/>
            <person name="Briner A.E."/>
            <person name="Felis G.E."/>
            <person name="de Vos W.M."/>
            <person name="Barrangou R."/>
            <person name="Klaenhammer T.R."/>
            <person name="Caufield P.W."/>
            <person name="Cui Y."/>
            <person name="Zhang H."/>
            <person name="O'Toole P.W."/>
        </authorList>
    </citation>
    <scope>NUCLEOTIDE SEQUENCE [LARGE SCALE GENOMIC DNA]</scope>
    <source>
        <strain evidence="2 3">JCM 15951</strain>
    </source>
</reference>
<proteinExistence type="predicted"/>
<evidence type="ECO:0000313" key="3">
    <source>
        <dbReference type="Proteomes" id="UP000050964"/>
    </source>
</evidence>
<dbReference type="SUPFAM" id="SSF50249">
    <property type="entry name" value="Nucleic acid-binding proteins"/>
    <property type="match status" value="1"/>
</dbReference>
<dbReference type="AlphaFoldDB" id="A0A837RHM9"/>
<dbReference type="PIRSF" id="PIRSF002599">
    <property type="entry name" value="Cold_shock_A"/>
    <property type="match status" value="1"/>
</dbReference>
<dbReference type="Proteomes" id="UP000050964">
    <property type="component" value="Unassembled WGS sequence"/>
</dbReference>
<sequence length="74" mass="8512">MDKMFTGKIVRFNKNRGFGFINNGEEDVFFFADSVLNREDFFIKDGLNVNFEIAPGYKGPQAVNIKIIDDEEVE</sequence>
<organism evidence="2 3">
    <name type="scientific">Companilactobacillus crustorum JCM 15951</name>
    <dbReference type="NCBI Taxonomy" id="1423737"/>
    <lineage>
        <taxon>Bacteria</taxon>
        <taxon>Bacillati</taxon>
        <taxon>Bacillota</taxon>
        <taxon>Bacilli</taxon>
        <taxon>Lactobacillales</taxon>
        <taxon>Lactobacillaceae</taxon>
        <taxon>Companilactobacillus</taxon>
    </lineage>
</organism>
<feature type="domain" description="CSD" evidence="1">
    <location>
        <begin position="4"/>
        <end position="67"/>
    </location>
</feature>
<dbReference type="Gene3D" id="2.40.50.140">
    <property type="entry name" value="Nucleic acid-binding proteins"/>
    <property type="match status" value="1"/>
</dbReference>
<comment type="caution">
    <text evidence="2">The sequence shown here is derived from an EMBL/GenBank/DDBJ whole genome shotgun (WGS) entry which is preliminary data.</text>
</comment>
<dbReference type="GO" id="GO:0003676">
    <property type="term" value="F:nucleic acid binding"/>
    <property type="evidence" value="ECO:0007669"/>
    <property type="project" value="InterPro"/>
</dbReference>
<dbReference type="InterPro" id="IPR002059">
    <property type="entry name" value="CSP_DNA-bd"/>
</dbReference>
<dbReference type="InterPro" id="IPR012156">
    <property type="entry name" value="Cold_shock_CspA"/>
</dbReference>
<dbReference type="EMBL" id="AZDB01000014">
    <property type="protein sequence ID" value="KRK42781.1"/>
    <property type="molecule type" value="Genomic_DNA"/>
</dbReference>
<gene>
    <name evidence="2" type="ORF">FD26_GL000395</name>
</gene>
<accession>A0A837RHM9</accession>
<protein>
    <recommendedName>
        <fullName evidence="1">CSD domain-containing protein</fullName>
    </recommendedName>
</protein>
<dbReference type="Pfam" id="PF00313">
    <property type="entry name" value="CSD"/>
    <property type="match status" value="1"/>
</dbReference>
<dbReference type="PROSITE" id="PS51857">
    <property type="entry name" value="CSD_2"/>
    <property type="match status" value="1"/>
</dbReference>
<evidence type="ECO:0000259" key="1">
    <source>
        <dbReference type="PROSITE" id="PS51857"/>
    </source>
</evidence>
<name>A0A837RHM9_9LACO</name>